<evidence type="ECO:0000313" key="6">
    <source>
        <dbReference type="EMBL" id="KAB5590802.1"/>
    </source>
</evidence>
<evidence type="ECO:0000256" key="3">
    <source>
        <dbReference type="ARBA" id="ARBA00022833"/>
    </source>
</evidence>
<dbReference type="AlphaFoldDB" id="A0A5N5QGB0"/>
<evidence type="ECO:0000256" key="2">
    <source>
        <dbReference type="ARBA" id="ARBA00022771"/>
    </source>
</evidence>
<sequence length="1148" mass="127337">MSRPLYWPSPPRNFHPLGCSPAISLTQDLTPEQSANILMLHCNDVYNILFTLDTDVFVGPGLRKMDITCNDIEPAILARNILVFTLLHDQAPIEQIWSLYYDFNIDEPASNLLTVQSRRLADASQTMENWAQCTYYAFIKIVDAHTLGELHNLWTRYAQFPILPADQLAKFRSQQTELSDAILDKLGSDCIVSASRSATVLWNQATVPVSDEFKRFWRTGTASISTKNDTLNPTWVYSSCGKEFKPHPRTFPLSFHFVSAFMPGKRNQNQTHVPSSALDKAKVQFKAGCEAFRASLRAESIIIRFHSGEPIQFAWALWSWGTNSEPIFALPWSARTIDLSPHFWSSPPPPSTFDVIDTTQFASSCGIINILLATKPLLSAPRGIIYTETHTMAEDGALQLFAERIACDVPTLSLFMGLAPLAYLSGFGSQFSTPELATISSSEYFQRITWASLVPSLGADIVQPPVRFSVAEMADCLFSMYRRIHCYDNPPASYASASLPLLRTWSELTSTRETVAMVFKQVQTQAMIKLQDGTWEEVAQEFLALVSEDTITYCGDRHLEDLKLHLGTRGITTLPECTGTPPVVCVVLRIPARAPELGVLMNYSEAVPPPLACRIQSLASDKSQMYSSLHAVWGKLVQSGETCVIQEDPIGPKGDSDLIISFWVTPGMLKGDEATLALVFRYTPLNYRLFHDTLGEDLVIFNTRLSDSNHVLVLHERPTGSPRAQRPILLPSLSNEPAEYGADVKSTWKNSRWYLKNFTIRIDATEEEKSVLQSGVKLSTEQIGPCTVCIKLGELARPVVFPYPIRDKNTKLRIARASGYIEVTADPFSSLDGGYPHTLFPVLLNPPTPWNMHHLPLDKMPPIDVSNTRQMIEWLVPHLALQHSDHERIVMFTKPVVPRDKLHALKLGISALMHDYFGPEPRGGPFEAFVLQPPDAGVQMLLLVGGMRIDVAGGTVVLDTAVVPVSSSNKAMVLPLLDPIGEGGVLIMSLEVKHGEMGIWKEYLAACVERTRTWSHKPECEYIAAGHIPLSLADNEESLCGCGRGIGFSGSEWFPPEAPQWAQLLPHATRAAISPIFSVPYLEIVGGPEFQFGGYGCPPPSTVPLNGCWGCAKSGVPLSACARCKRARYCSVECQQVHWVDHKKLCRK</sequence>
<dbReference type="GO" id="GO:0000981">
    <property type="term" value="F:DNA-binding transcription factor activity, RNA polymerase II-specific"/>
    <property type="evidence" value="ECO:0007669"/>
    <property type="project" value="TreeGrafter"/>
</dbReference>
<protein>
    <submittedName>
        <fullName evidence="6">Metacaspase-7 protein</fullName>
    </submittedName>
</protein>
<dbReference type="Proteomes" id="UP000383932">
    <property type="component" value="Unassembled WGS sequence"/>
</dbReference>
<dbReference type="SUPFAM" id="SSF144232">
    <property type="entry name" value="HIT/MYND zinc finger-like"/>
    <property type="match status" value="1"/>
</dbReference>
<comment type="caution">
    <text evidence="6">The sequence shown here is derived from an EMBL/GenBank/DDBJ whole genome shotgun (WGS) entry which is preliminary data.</text>
</comment>
<proteinExistence type="predicted"/>
<keyword evidence="3" id="KW-0862">Zinc</keyword>
<dbReference type="GO" id="GO:0008270">
    <property type="term" value="F:zinc ion binding"/>
    <property type="evidence" value="ECO:0007669"/>
    <property type="project" value="UniProtKB-KW"/>
</dbReference>
<reference evidence="6 7" key="1">
    <citation type="journal article" date="2019" name="Fungal Biol. Biotechnol.">
        <title>Draft genome sequence of fastidious pathogen Ceratobasidium theobromae, which causes vascular-streak dieback in Theobroma cacao.</title>
        <authorList>
            <person name="Ali S.S."/>
            <person name="Asman A."/>
            <person name="Shao J."/>
            <person name="Firmansyah A.P."/>
            <person name="Susilo A.W."/>
            <person name="Rosmana A."/>
            <person name="McMahon P."/>
            <person name="Junaid M."/>
            <person name="Guest D."/>
            <person name="Kheng T.Y."/>
            <person name="Meinhardt L.W."/>
            <person name="Bailey B.A."/>
        </authorList>
    </citation>
    <scope>NUCLEOTIDE SEQUENCE [LARGE SCALE GENOMIC DNA]</scope>
    <source>
        <strain evidence="6 7">CT2</strain>
    </source>
</reference>
<dbReference type="PROSITE" id="PS50865">
    <property type="entry name" value="ZF_MYND_2"/>
    <property type="match status" value="1"/>
</dbReference>
<dbReference type="Pfam" id="PF01753">
    <property type="entry name" value="zf-MYND"/>
    <property type="match status" value="1"/>
</dbReference>
<dbReference type="EMBL" id="SSOP01000144">
    <property type="protein sequence ID" value="KAB5590802.1"/>
    <property type="molecule type" value="Genomic_DNA"/>
</dbReference>
<gene>
    <name evidence="6" type="ORF">CTheo_5764</name>
</gene>
<dbReference type="InterPro" id="IPR024119">
    <property type="entry name" value="TF_DEAF-1"/>
</dbReference>
<evidence type="ECO:0000313" key="7">
    <source>
        <dbReference type="Proteomes" id="UP000383932"/>
    </source>
</evidence>
<keyword evidence="2 4" id="KW-0863">Zinc-finger</keyword>
<keyword evidence="7" id="KW-1185">Reference proteome</keyword>
<evidence type="ECO:0000259" key="5">
    <source>
        <dbReference type="PROSITE" id="PS50865"/>
    </source>
</evidence>
<dbReference type="OrthoDB" id="432970at2759"/>
<dbReference type="InterPro" id="IPR002893">
    <property type="entry name" value="Znf_MYND"/>
</dbReference>
<name>A0A5N5QGB0_9AGAM</name>
<evidence type="ECO:0000256" key="1">
    <source>
        <dbReference type="ARBA" id="ARBA00022723"/>
    </source>
</evidence>
<organism evidence="6 7">
    <name type="scientific">Ceratobasidium theobromae</name>
    <dbReference type="NCBI Taxonomy" id="1582974"/>
    <lineage>
        <taxon>Eukaryota</taxon>
        <taxon>Fungi</taxon>
        <taxon>Dikarya</taxon>
        <taxon>Basidiomycota</taxon>
        <taxon>Agaricomycotina</taxon>
        <taxon>Agaricomycetes</taxon>
        <taxon>Cantharellales</taxon>
        <taxon>Ceratobasidiaceae</taxon>
        <taxon>Ceratobasidium</taxon>
    </lineage>
</organism>
<feature type="domain" description="MYND-type" evidence="5">
    <location>
        <begin position="1108"/>
        <end position="1146"/>
    </location>
</feature>
<dbReference type="PANTHER" id="PTHR10237">
    <property type="entry name" value="DEFORMED EPIDERMAL AUTOREGULATORY FACTOR 1 HOMOLOG SUPPRESSIN"/>
    <property type="match status" value="1"/>
</dbReference>
<dbReference type="PROSITE" id="PS01360">
    <property type="entry name" value="ZF_MYND_1"/>
    <property type="match status" value="1"/>
</dbReference>
<evidence type="ECO:0000256" key="4">
    <source>
        <dbReference type="PROSITE-ProRule" id="PRU00134"/>
    </source>
</evidence>
<dbReference type="PANTHER" id="PTHR10237:SF14">
    <property type="entry name" value="MYND-TYPE DOMAIN-CONTAINING PROTEIN"/>
    <property type="match status" value="1"/>
</dbReference>
<dbReference type="Pfam" id="PF14737">
    <property type="entry name" value="DUF4470"/>
    <property type="match status" value="1"/>
</dbReference>
<keyword evidence="1" id="KW-0479">Metal-binding</keyword>
<dbReference type="InterPro" id="IPR027974">
    <property type="entry name" value="DUF4470"/>
</dbReference>
<accession>A0A5N5QGB0</accession>
<dbReference type="Gene3D" id="6.10.140.2220">
    <property type="match status" value="1"/>
</dbReference>
<dbReference type="GO" id="GO:0005634">
    <property type="term" value="C:nucleus"/>
    <property type="evidence" value="ECO:0007669"/>
    <property type="project" value="TreeGrafter"/>
</dbReference>